<sequence>MSLGDIDDQTLAVVVQLQLEDLQAIQEAVRAGKRKGKQRLGEVDDAELVLEMYHAELLSAARSLSDRAMCQRILRAVGSDAELIGTSLREEDQAVRDEDIALSISAQGGTRDDGNDHVDSQTSWADSELAEQLETLHLPSMGDCEDPTGQVESSKDCVACGEKHHDTDVAACPCSHDYCRDCLNSLFKASLTDEGLFPPKCCGQEISLEIYRTLVHDKGVAEQFQEKKVEFGTVNRTYCHQATCSAFVPPTSIHKDVATCQRCLNQTCAICKAPAHEGSDCPQDPSLQETLRLAAEQGWQRCSSCKRLVELDHGCNHITCHCGFQFCYVCGERWKTCRCPQWDEGRLYRRANNLVDRDAAGRRLGVQRRADLVERAVHELRANHECRHQEWRYRAGRFRCEECRGAATIVYHSSEVTVMSLRHPFVGLKG</sequence>
<name>A0AAN6TB94_9PEZI</name>
<keyword evidence="5" id="KW-0677">Repeat</keyword>
<dbReference type="GeneID" id="89941032"/>
<dbReference type="AlphaFoldDB" id="A0AAN6TB94"/>
<dbReference type="Pfam" id="PF01485">
    <property type="entry name" value="IBR"/>
    <property type="match status" value="2"/>
</dbReference>
<protein>
    <recommendedName>
        <fullName evidence="2">RBR-type E3 ubiquitin transferase</fullName>
        <ecNumber evidence="2">2.3.2.31</ecNumber>
    </recommendedName>
</protein>
<evidence type="ECO:0000256" key="8">
    <source>
        <dbReference type="ARBA" id="ARBA00022833"/>
    </source>
</evidence>
<evidence type="ECO:0000313" key="11">
    <source>
        <dbReference type="Proteomes" id="UP001302812"/>
    </source>
</evidence>
<keyword evidence="8" id="KW-0862">Zinc</keyword>
<evidence type="ECO:0000313" key="10">
    <source>
        <dbReference type="EMBL" id="KAK4111180.1"/>
    </source>
</evidence>
<dbReference type="InterPro" id="IPR044066">
    <property type="entry name" value="TRIAD_supradom"/>
</dbReference>
<dbReference type="RefSeq" id="XP_064668750.1">
    <property type="nucleotide sequence ID" value="XM_064816907.1"/>
</dbReference>
<evidence type="ECO:0000256" key="3">
    <source>
        <dbReference type="ARBA" id="ARBA00022679"/>
    </source>
</evidence>
<reference evidence="10" key="2">
    <citation type="submission" date="2023-05" db="EMBL/GenBank/DDBJ databases">
        <authorList>
            <consortium name="Lawrence Berkeley National Laboratory"/>
            <person name="Steindorff A."/>
            <person name="Hensen N."/>
            <person name="Bonometti L."/>
            <person name="Westerberg I."/>
            <person name="Brannstrom I.O."/>
            <person name="Guillou S."/>
            <person name="Cros-Aarteil S."/>
            <person name="Calhoun S."/>
            <person name="Haridas S."/>
            <person name="Kuo A."/>
            <person name="Mondo S."/>
            <person name="Pangilinan J."/>
            <person name="Riley R."/>
            <person name="Labutti K."/>
            <person name="Andreopoulos B."/>
            <person name="Lipzen A."/>
            <person name="Chen C."/>
            <person name="Yanf M."/>
            <person name="Daum C."/>
            <person name="Ng V."/>
            <person name="Clum A."/>
            <person name="Ohm R."/>
            <person name="Martin F."/>
            <person name="Silar P."/>
            <person name="Natvig D."/>
            <person name="Lalanne C."/>
            <person name="Gautier V."/>
            <person name="Ament-Velasquez S.L."/>
            <person name="Kruys A."/>
            <person name="Hutchinson M.I."/>
            <person name="Powell A.J."/>
            <person name="Barry K."/>
            <person name="Miller A.N."/>
            <person name="Grigoriev I.V."/>
            <person name="Debuchy R."/>
            <person name="Gladieux P."/>
            <person name="Thoren M.H."/>
            <person name="Johannesson H."/>
        </authorList>
    </citation>
    <scope>NUCLEOTIDE SEQUENCE</scope>
    <source>
        <strain evidence="10">CBS 508.74</strain>
    </source>
</reference>
<dbReference type="PROSITE" id="PS00518">
    <property type="entry name" value="ZF_RING_1"/>
    <property type="match status" value="1"/>
</dbReference>
<keyword evidence="7" id="KW-0833">Ubl conjugation pathway</keyword>
<evidence type="ECO:0000256" key="6">
    <source>
        <dbReference type="ARBA" id="ARBA00022771"/>
    </source>
</evidence>
<comment type="catalytic activity">
    <reaction evidence="1">
        <text>[E2 ubiquitin-conjugating enzyme]-S-ubiquitinyl-L-cysteine + [acceptor protein]-L-lysine = [E2 ubiquitin-conjugating enzyme]-L-cysteine + [acceptor protein]-N(6)-ubiquitinyl-L-lysine.</text>
        <dbReference type="EC" id="2.3.2.31"/>
    </reaction>
</comment>
<dbReference type="EC" id="2.3.2.31" evidence="2"/>
<dbReference type="CDD" id="cd22584">
    <property type="entry name" value="Rcat_RBR_unk"/>
    <property type="match status" value="1"/>
</dbReference>
<dbReference type="InterPro" id="IPR002867">
    <property type="entry name" value="IBR_dom"/>
</dbReference>
<gene>
    <name evidence="10" type="ORF">N656DRAFT_790666</name>
</gene>
<evidence type="ECO:0000259" key="9">
    <source>
        <dbReference type="PROSITE" id="PS51873"/>
    </source>
</evidence>
<dbReference type="GO" id="GO:0061630">
    <property type="term" value="F:ubiquitin protein ligase activity"/>
    <property type="evidence" value="ECO:0007669"/>
    <property type="project" value="UniProtKB-EC"/>
</dbReference>
<keyword evidence="6" id="KW-0863">Zinc-finger</keyword>
<evidence type="ECO:0000256" key="4">
    <source>
        <dbReference type="ARBA" id="ARBA00022723"/>
    </source>
</evidence>
<keyword evidence="3" id="KW-0808">Transferase</keyword>
<dbReference type="CDD" id="cd20335">
    <property type="entry name" value="BRcat_RBR"/>
    <property type="match status" value="1"/>
</dbReference>
<dbReference type="SUPFAM" id="SSF57850">
    <property type="entry name" value="RING/U-box"/>
    <property type="match status" value="2"/>
</dbReference>
<evidence type="ECO:0000256" key="2">
    <source>
        <dbReference type="ARBA" id="ARBA00012251"/>
    </source>
</evidence>
<dbReference type="Gene3D" id="1.20.120.1750">
    <property type="match status" value="1"/>
</dbReference>
<dbReference type="EMBL" id="MU853347">
    <property type="protein sequence ID" value="KAK4111180.1"/>
    <property type="molecule type" value="Genomic_DNA"/>
</dbReference>
<evidence type="ECO:0000256" key="1">
    <source>
        <dbReference type="ARBA" id="ARBA00001798"/>
    </source>
</evidence>
<evidence type="ECO:0000256" key="5">
    <source>
        <dbReference type="ARBA" id="ARBA00022737"/>
    </source>
</evidence>
<dbReference type="InterPro" id="IPR031127">
    <property type="entry name" value="E3_UB_ligase_RBR"/>
</dbReference>
<reference evidence="10" key="1">
    <citation type="journal article" date="2023" name="Mol. Phylogenet. Evol.">
        <title>Genome-scale phylogeny and comparative genomics of the fungal order Sordariales.</title>
        <authorList>
            <person name="Hensen N."/>
            <person name="Bonometti L."/>
            <person name="Westerberg I."/>
            <person name="Brannstrom I.O."/>
            <person name="Guillou S."/>
            <person name="Cros-Aarteil S."/>
            <person name="Calhoun S."/>
            <person name="Haridas S."/>
            <person name="Kuo A."/>
            <person name="Mondo S."/>
            <person name="Pangilinan J."/>
            <person name="Riley R."/>
            <person name="LaButti K."/>
            <person name="Andreopoulos B."/>
            <person name="Lipzen A."/>
            <person name="Chen C."/>
            <person name="Yan M."/>
            <person name="Daum C."/>
            <person name="Ng V."/>
            <person name="Clum A."/>
            <person name="Steindorff A."/>
            <person name="Ohm R.A."/>
            <person name="Martin F."/>
            <person name="Silar P."/>
            <person name="Natvig D.O."/>
            <person name="Lalanne C."/>
            <person name="Gautier V."/>
            <person name="Ament-Velasquez S.L."/>
            <person name="Kruys A."/>
            <person name="Hutchinson M.I."/>
            <person name="Powell A.J."/>
            <person name="Barry K."/>
            <person name="Miller A.N."/>
            <person name="Grigoriev I.V."/>
            <person name="Debuchy R."/>
            <person name="Gladieux P."/>
            <person name="Hiltunen Thoren M."/>
            <person name="Johannesson H."/>
        </authorList>
    </citation>
    <scope>NUCLEOTIDE SEQUENCE</scope>
    <source>
        <strain evidence="10">CBS 508.74</strain>
    </source>
</reference>
<proteinExistence type="predicted"/>
<organism evidence="10 11">
    <name type="scientific">Canariomyces notabilis</name>
    <dbReference type="NCBI Taxonomy" id="2074819"/>
    <lineage>
        <taxon>Eukaryota</taxon>
        <taxon>Fungi</taxon>
        <taxon>Dikarya</taxon>
        <taxon>Ascomycota</taxon>
        <taxon>Pezizomycotina</taxon>
        <taxon>Sordariomycetes</taxon>
        <taxon>Sordariomycetidae</taxon>
        <taxon>Sordariales</taxon>
        <taxon>Chaetomiaceae</taxon>
        <taxon>Canariomyces</taxon>
    </lineage>
</organism>
<accession>A0AAN6TB94</accession>
<evidence type="ECO:0000256" key="7">
    <source>
        <dbReference type="ARBA" id="ARBA00022786"/>
    </source>
</evidence>
<comment type="caution">
    <text evidence="10">The sequence shown here is derived from an EMBL/GenBank/DDBJ whole genome shotgun (WGS) entry which is preliminary data.</text>
</comment>
<keyword evidence="11" id="KW-1185">Reference proteome</keyword>
<dbReference type="PANTHER" id="PTHR11685">
    <property type="entry name" value="RBR FAMILY RING FINGER AND IBR DOMAIN-CONTAINING"/>
    <property type="match status" value="1"/>
</dbReference>
<dbReference type="Proteomes" id="UP001302812">
    <property type="component" value="Unassembled WGS sequence"/>
</dbReference>
<dbReference type="PROSITE" id="PS51873">
    <property type="entry name" value="TRIAD"/>
    <property type="match status" value="1"/>
</dbReference>
<dbReference type="GO" id="GO:0008270">
    <property type="term" value="F:zinc ion binding"/>
    <property type="evidence" value="ECO:0007669"/>
    <property type="project" value="UniProtKB-KW"/>
</dbReference>
<dbReference type="InterPro" id="IPR017907">
    <property type="entry name" value="Znf_RING_CS"/>
</dbReference>
<keyword evidence="4" id="KW-0479">Metal-binding</keyword>
<feature type="domain" description="RING-type" evidence="9">
    <location>
        <begin position="153"/>
        <end position="343"/>
    </location>
</feature>
<dbReference type="GO" id="GO:0016567">
    <property type="term" value="P:protein ubiquitination"/>
    <property type="evidence" value="ECO:0007669"/>
    <property type="project" value="InterPro"/>
</dbReference>